<reference evidence="1" key="1">
    <citation type="journal article" date="2022" name="bioRxiv">
        <title>Sequencing and chromosome-scale assembly of the giantPleurodeles waltlgenome.</title>
        <authorList>
            <person name="Brown T."/>
            <person name="Elewa A."/>
            <person name="Iarovenko S."/>
            <person name="Subramanian E."/>
            <person name="Araus A.J."/>
            <person name="Petzold A."/>
            <person name="Susuki M."/>
            <person name="Suzuki K.-i.T."/>
            <person name="Hayashi T."/>
            <person name="Toyoda A."/>
            <person name="Oliveira C."/>
            <person name="Osipova E."/>
            <person name="Leigh N.D."/>
            <person name="Simon A."/>
            <person name="Yun M.H."/>
        </authorList>
    </citation>
    <scope>NUCLEOTIDE SEQUENCE</scope>
    <source>
        <strain evidence="1">20211129_DDA</strain>
        <tissue evidence="1">Liver</tissue>
    </source>
</reference>
<protein>
    <recommendedName>
        <fullName evidence="3">Leptin receptor</fullName>
    </recommendedName>
</protein>
<feature type="non-terminal residue" evidence="1">
    <location>
        <position position="63"/>
    </location>
</feature>
<dbReference type="Proteomes" id="UP001066276">
    <property type="component" value="Chromosome 5"/>
</dbReference>
<evidence type="ECO:0000313" key="2">
    <source>
        <dbReference type="Proteomes" id="UP001066276"/>
    </source>
</evidence>
<accession>A0AAV7S146</accession>
<evidence type="ECO:0000313" key="1">
    <source>
        <dbReference type="EMBL" id="KAJ1157853.1"/>
    </source>
</evidence>
<gene>
    <name evidence="1" type="ORF">NDU88_010550</name>
</gene>
<dbReference type="EMBL" id="JANPWB010000009">
    <property type="protein sequence ID" value="KAJ1157853.1"/>
    <property type="molecule type" value="Genomic_DNA"/>
</dbReference>
<dbReference type="AlphaFoldDB" id="A0AAV7S146"/>
<keyword evidence="2" id="KW-1185">Reference proteome</keyword>
<feature type="non-terminal residue" evidence="1">
    <location>
        <position position="1"/>
    </location>
</feature>
<evidence type="ECO:0008006" key="3">
    <source>
        <dbReference type="Google" id="ProtNLM"/>
    </source>
</evidence>
<proteinExistence type="predicted"/>
<sequence length="63" mass="7224">HFLLLNSTDNIDSSIMTPWIWSKGEHCTVEVAVWHQQKGEYVVRLLPGNRTSHKILSTAGQRH</sequence>
<organism evidence="1 2">
    <name type="scientific">Pleurodeles waltl</name>
    <name type="common">Iberian ribbed newt</name>
    <dbReference type="NCBI Taxonomy" id="8319"/>
    <lineage>
        <taxon>Eukaryota</taxon>
        <taxon>Metazoa</taxon>
        <taxon>Chordata</taxon>
        <taxon>Craniata</taxon>
        <taxon>Vertebrata</taxon>
        <taxon>Euteleostomi</taxon>
        <taxon>Amphibia</taxon>
        <taxon>Batrachia</taxon>
        <taxon>Caudata</taxon>
        <taxon>Salamandroidea</taxon>
        <taxon>Salamandridae</taxon>
        <taxon>Pleurodelinae</taxon>
        <taxon>Pleurodeles</taxon>
    </lineage>
</organism>
<comment type="caution">
    <text evidence="1">The sequence shown here is derived from an EMBL/GenBank/DDBJ whole genome shotgun (WGS) entry which is preliminary data.</text>
</comment>
<name>A0AAV7S146_PLEWA</name>